<proteinExistence type="predicted"/>
<dbReference type="AlphaFoldDB" id="A0A1H1WJH1"/>
<gene>
    <name evidence="2" type="ORF">SAMN04488543_2750</name>
</gene>
<keyword evidence="3" id="KW-1185">Reference proteome</keyword>
<dbReference type="STRING" id="546871.SAMN04488543_2750"/>
<evidence type="ECO:0000256" key="1">
    <source>
        <dbReference type="SAM" id="MobiDB-lite"/>
    </source>
</evidence>
<dbReference type="RefSeq" id="WP_091413521.1">
    <property type="nucleotide sequence ID" value="NZ_LT629749.1"/>
</dbReference>
<accession>A0A1H1WJH1</accession>
<evidence type="ECO:0000313" key="3">
    <source>
        <dbReference type="Proteomes" id="UP000199092"/>
    </source>
</evidence>
<reference evidence="2 3" key="1">
    <citation type="submission" date="2016-10" db="EMBL/GenBank/DDBJ databases">
        <authorList>
            <person name="de Groot N.N."/>
        </authorList>
    </citation>
    <scope>NUCLEOTIDE SEQUENCE [LARGE SCALE GENOMIC DNA]</scope>
    <source>
        <strain evidence="2 3">DSM 21741</strain>
    </source>
</reference>
<dbReference type="Proteomes" id="UP000199092">
    <property type="component" value="Chromosome I"/>
</dbReference>
<feature type="region of interest" description="Disordered" evidence="1">
    <location>
        <begin position="1"/>
        <end position="27"/>
    </location>
</feature>
<sequence length="275" mass="29948">MHLTPSPVRPSGPITPSTRRPDASATPRRARGLLVAAIAALSLVPALATPAAAADPAPVPPCPGPAQTILDVGDAPSVAVGTTKTQKLRFTLYTRTGCDAAAATAAVRTPQGTRTVRLEEVSRDAERVQWRGALSIAPRSLRNEDAGRWRTTFRVAGPNPDSRTVNSNVRRAVRISFNAGPEPVRNGRITYSGHLERASWDTRTYRDLARRVVSIYQIRLDEEDMDEIAATRTGADGRYRLTRPYSGPGFYVGVYDGTRYTSARWSRRDRVDTPG</sequence>
<dbReference type="OrthoDB" id="3296851at2"/>
<dbReference type="EMBL" id="LT629749">
    <property type="protein sequence ID" value="SDS97293.1"/>
    <property type="molecule type" value="Genomic_DNA"/>
</dbReference>
<organism evidence="2 3">
    <name type="scientific">Friedmanniella luteola</name>
    <dbReference type="NCBI Taxonomy" id="546871"/>
    <lineage>
        <taxon>Bacteria</taxon>
        <taxon>Bacillati</taxon>
        <taxon>Actinomycetota</taxon>
        <taxon>Actinomycetes</taxon>
        <taxon>Propionibacteriales</taxon>
        <taxon>Nocardioidaceae</taxon>
        <taxon>Friedmanniella</taxon>
    </lineage>
</organism>
<evidence type="ECO:0000313" key="2">
    <source>
        <dbReference type="EMBL" id="SDS97293.1"/>
    </source>
</evidence>
<protein>
    <submittedName>
        <fullName evidence="2">Uncharacterized protein</fullName>
    </submittedName>
</protein>
<name>A0A1H1WJH1_9ACTN</name>